<keyword evidence="2" id="KW-1185">Reference proteome</keyword>
<name>A0ABQ2VZR9_9ACTN</name>
<evidence type="ECO:0000313" key="2">
    <source>
        <dbReference type="Proteomes" id="UP000660675"/>
    </source>
</evidence>
<comment type="caution">
    <text evidence="1">The sequence shown here is derived from an EMBL/GenBank/DDBJ whole genome shotgun (WGS) entry which is preliminary data.</text>
</comment>
<sequence>MWAKVGILFLAGRTKEALDLVRRDEAGCASNAERCDTVRVVRPRTRRWERGAVGGDPGVAERFQECVAVLRFIPKCQAGQECHTPMSRNTIGRCRRQRGEEYLRRTVS</sequence>
<reference evidence="2" key="1">
    <citation type="journal article" date="2019" name="Int. J. Syst. Evol. Microbiol.">
        <title>The Global Catalogue of Microorganisms (GCM) 10K type strain sequencing project: providing services to taxonomists for standard genome sequencing and annotation.</title>
        <authorList>
            <consortium name="The Broad Institute Genomics Platform"/>
            <consortium name="The Broad Institute Genome Sequencing Center for Infectious Disease"/>
            <person name="Wu L."/>
            <person name="Ma J."/>
        </authorList>
    </citation>
    <scope>NUCLEOTIDE SEQUENCE [LARGE SCALE GENOMIC DNA]</scope>
    <source>
        <strain evidence="2">JCM 4376</strain>
    </source>
</reference>
<gene>
    <name evidence="1" type="ORF">GCM10015535_33060</name>
</gene>
<dbReference type="Proteomes" id="UP000660675">
    <property type="component" value="Unassembled WGS sequence"/>
</dbReference>
<evidence type="ECO:0000313" key="1">
    <source>
        <dbReference type="EMBL" id="GGV85817.1"/>
    </source>
</evidence>
<protein>
    <submittedName>
        <fullName evidence="1">Uncharacterized protein</fullName>
    </submittedName>
</protein>
<proteinExistence type="predicted"/>
<organism evidence="1 2">
    <name type="scientific">Streptomyces gelaticus</name>
    <dbReference type="NCBI Taxonomy" id="285446"/>
    <lineage>
        <taxon>Bacteria</taxon>
        <taxon>Bacillati</taxon>
        <taxon>Actinomycetota</taxon>
        <taxon>Actinomycetes</taxon>
        <taxon>Kitasatosporales</taxon>
        <taxon>Streptomycetaceae</taxon>
        <taxon>Streptomyces</taxon>
    </lineage>
</organism>
<dbReference type="EMBL" id="BMTF01000009">
    <property type="protein sequence ID" value="GGV85817.1"/>
    <property type="molecule type" value="Genomic_DNA"/>
</dbReference>
<accession>A0ABQ2VZR9</accession>